<dbReference type="InterPro" id="IPR000719">
    <property type="entry name" value="Prot_kinase_dom"/>
</dbReference>
<evidence type="ECO:0000256" key="4">
    <source>
        <dbReference type="SAM" id="MobiDB-lite"/>
    </source>
</evidence>
<evidence type="ECO:0000313" key="8">
    <source>
        <dbReference type="Proteomes" id="UP000001593"/>
    </source>
</evidence>
<dbReference type="FunFam" id="2.60.200.20:FF:000079">
    <property type="entry name" value="Checkpoint kinase 2"/>
    <property type="match status" value="1"/>
</dbReference>
<dbReference type="PROSITE" id="PS50011">
    <property type="entry name" value="PROTEIN_KINASE_DOM"/>
    <property type="match status" value="1"/>
</dbReference>
<sequence length="518" mass="57494">MSVSVAENTPSSSSGDPSSHSSQSQSVPSSMDSGGSTAATVPTQDMVDGVMSSDEEEDVSPCGWGRLFPLGPGFQLVELIEDEYMFGRGSMNNCRFDATQFKLNAHYQAFSTKHLKIVRKQNNNNGFDVFITDLSSNGTYVNGEKIGKNKTHVLNHNDEISLSVTKNKAYIFQELGKSQEEVANIPEDFRKKYTLSKLLGRGAFGEVRLAFTKGTCHKFAVKLISKRQFSVSPVSHASIKDEVNILKALNHPCIIEIADVFESPDMLYIVLELVEGGELFDRVVSVKRFEESVAKLLFYQMVVAVEYLHSKGITHRDLKPENILLCSDKNETLLKITDFGVSKMVGEQSLMKTLCGTPSYLAPEVLRSAGLGGYSKAVDCWSLGCMLYICLGGYAPFSDEVEPYDVNKLILAGKYTFPKQHWKCVSDEAIDLIKKLLTVDPSKRLTIQQVLEHPWIKDEEVIEKANRLMYSGKQMPPPTVTNVKKRSSNEKEDEPASKREKTDKCEPDENCAANATSS</sequence>
<dbReference type="FunFam" id="3.30.200.20:FF:000255">
    <property type="entry name" value="serine/threonine-protein kinase Chk2 isoform X1"/>
    <property type="match status" value="1"/>
</dbReference>
<dbReference type="Gene3D" id="2.60.200.20">
    <property type="match status" value="1"/>
</dbReference>
<feature type="binding site" evidence="3">
    <location>
        <position position="222"/>
    </location>
    <ligand>
        <name>ATP</name>
        <dbReference type="ChEBI" id="CHEBI:30616"/>
    </ligand>
</feature>
<dbReference type="GO" id="GO:0005524">
    <property type="term" value="F:ATP binding"/>
    <property type="evidence" value="ECO:0007669"/>
    <property type="project" value="UniProtKB-UniRule"/>
</dbReference>
<dbReference type="FunFam" id="1.10.510.10:FF:000354">
    <property type="entry name" value="Serine/threonine-protein kinase Chk2"/>
    <property type="match status" value="1"/>
</dbReference>
<gene>
    <name evidence="7" type="ORF">NEMVEDRAFT_v1g163148</name>
</gene>
<dbReference type="PROSITE" id="PS00107">
    <property type="entry name" value="PROTEIN_KINASE_ATP"/>
    <property type="match status" value="1"/>
</dbReference>
<dbReference type="EMBL" id="DS469543">
    <property type="protein sequence ID" value="EDO44613.1"/>
    <property type="molecule type" value="Genomic_DNA"/>
</dbReference>
<dbReference type="InterPro" id="IPR017441">
    <property type="entry name" value="Protein_kinase_ATP_BS"/>
</dbReference>
<dbReference type="Gene3D" id="3.30.200.20">
    <property type="entry name" value="Phosphorylase Kinase, domain 1"/>
    <property type="match status" value="1"/>
</dbReference>
<dbReference type="OMA" id="MLCAVQY"/>
<dbReference type="OrthoDB" id="40902at2759"/>
<dbReference type="GO" id="GO:0005634">
    <property type="term" value="C:nucleus"/>
    <property type="evidence" value="ECO:0000318"/>
    <property type="project" value="GO_Central"/>
</dbReference>
<dbReference type="InterPro" id="IPR008984">
    <property type="entry name" value="SMAD_FHA_dom_sf"/>
</dbReference>
<evidence type="ECO:0000259" key="5">
    <source>
        <dbReference type="PROSITE" id="PS50006"/>
    </source>
</evidence>
<feature type="region of interest" description="Disordered" evidence="4">
    <location>
        <begin position="1"/>
        <end position="41"/>
    </location>
</feature>
<dbReference type="PROSITE" id="PS50006">
    <property type="entry name" value="FHA_DOMAIN"/>
    <property type="match status" value="1"/>
</dbReference>
<feature type="compositionally biased region" description="Low complexity" evidence="4">
    <location>
        <begin position="10"/>
        <end position="36"/>
    </location>
</feature>
<feature type="compositionally biased region" description="Basic and acidic residues" evidence="4">
    <location>
        <begin position="487"/>
        <end position="507"/>
    </location>
</feature>
<dbReference type="Proteomes" id="UP000001593">
    <property type="component" value="Unassembled WGS sequence"/>
</dbReference>
<evidence type="ECO:0008006" key="9">
    <source>
        <dbReference type="Google" id="ProtNLM"/>
    </source>
</evidence>
<accession>A7RVB0</accession>
<dbReference type="SUPFAM" id="SSF56112">
    <property type="entry name" value="Protein kinase-like (PK-like)"/>
    <property type="match status" value="1"/>
</dbReference>
<feature type="domain" description="Protein kinase" evidence="6">
    <location>
        <begin position="193"/>
        <end position="456"/>
    </location>
</feature>
<feature type="domain" description="FHA" evidence="5">
    <location>
        <begin position="84"/>
        <end position="146"/>
    </location>
</feature>
<dbReference type="InterPro" id="IPR000253">
    <property type="entry name" value="FHA_dom"/>
</dbReference>
<evidence type="ECO:0000256" key="2">
    <source>
        <dbReference type="ARBA" id="ARBA00022840"/>
    </source>
</evidence>
<dbReference type="CDD" id="cd22666">
    <property type="entry name" value="FHA_CHK2"/>
    <property type="match status" value="1"/>
</dbReference>
<dbReference type="GO" id="GO:0004683">
    <property type="term" value="F:calcium/calmodulin-dependent protein kinase activity"/>
    <property type="evidence" value="ECO:0000318"/>
    <property type="project" value="GO_Central"/>
</dbReference>
<evidence type="ECO:0000256" key="1">
    <source>
        <dbReference type="ARBA" id="ARBA00022741"/>
    </source>
</evidence>
<dbReference type="PhylomeDB" id="A7RVB0"/>
<dbReference type="HOGENOM" id="CLU_000288_63_47_1"/>
<evidence type="ECO:0000256" key="3">
    <source>
        <dbReference type="PROSITE-ProRule" id="PRU10141"/>
    </source>
</evidence>
<keyword evidence="8" id="KW-1185">Reference proteome</keyword>
<dbReference type="AlphaFoldDB" id="A7RVB0"/>
<dbReference type="Pfam" id="PF00498">
    <property type="entry name" value="FHA"/>
    <property type="match status" value="1"/>
</dbReference>
<reference evidence="7 8" key="1">
    <citation type="journal article" date="2007" name="Science">
        <title>Sea anemone genome reveals ancestral eumetazoan gene repertoire and genomic organization.</title>
        <authorList>
            <person name="Putnam N.H."/>
            <person name="Srivastava M."/>
            <person name="Hellsten U."/>
            <person name="Dirks B."/>
            <person name="Chapman J."/>
            <person name="Salamov A."/>
            <person name="Terry A."/>
            <person name="Shapiro H."/>
            <person name="Lindquist E."/>
            <person name="Kapitonov V.V."/>
            <person name="Jurka J."/>
            <person name="Genikhovich G."/>
            <person name="Grigoriev I.V."/>
            <person name="Lucas S.M."/>
            <person name="Steele R.E."/>
            <person name="Finnerty J.R."/>
            <person name="Technau U."/>
            <person name="Martindale M.Q."/>
            <person name="Rokhsar D.S."/>
        </authorList>
    </citation>
    <scope>NUCLEOTIDE SEQUENCE [LARGE SCALE GENOMIC DNA]</scope>
    <source>
        <strain evidence="8">CH2 X CH6</strain>
    </source>
</reference>
<dbReference type="InterPro" id="IPR008271">
    <property type="entry name" value="Ser/Thr_kinase_AS"/>
</dbReference>
<dbReference type="InParanoid" id="A7RVB0"/>
<dbReference type="SMART" id="SM00220">
    <property type="entry name" value="S_TKc"/>
    <property type="match status" value="1"/>
</dbReference>
<dbReference type="PROSITE" id="PS00108">
    <property type="entry name" value="PROTEIN_KINASE_ST"/>
    <property type="match status" value="1"/>
</dbReference>
<dbReference type="KEGG" id="nve:5516550"/>
<evidence type="ECO:0000313" key="7">
    <source>
        <dbReference type="EMBL" id="EDO44613.1"/>
    </source>
</evidence>
<dbReference type="PANTHER" id="PTHR24347">
    <property type="entry name" value="SERINE/THREONINE-PROTEIN KINASE"/>
    <property type="match status" value="1"/>
</dbReference>
<dbReference type="GO" id="GO:0035556">
    <property type="term" value="P:intracellular signal transduction"/>
    <property type="evidence" value="ECO:0000318"/>
    <property type="project" value="GO_Central"/>
</dbReference>
<dbReference type="GO" id="GO:0009931">
    <property type="term" value="F:calcium-dependent protein serine/threonine kinase activity"/>
    <property type="evidence" value="ECO:0000318"/>
    <property type="project" value="GO_Central"/>
</dbReference>
<evidence type="ECO:0000259" key="6">
    <source>
        <dbReference type="PROSITE" id="PS50011"/>
    </source>
</evidence>
<dbReference type="SUPFAM" id="SSF49879">
    <property type="entry name" value="SMAD/FHA domain"/>
    <property type="match status" value="1"/>
</dbReference>
<feature type="region of interest" description="Disordered" evidence="4">
    <location>
        <begin position="471"/>
        <end position="518"/>
    </location>
</feature>
<protein>
    <recommendedName>
        <fullName evidence="9">Serine/threonine-protein kinase Chk2</fullName>
    </recommendedName>
</protein>
<dbReference type="Pfam" id="PF00069">
    <property type="entry name" value="Pkinase"/>
    <property type="match status" value="1"/>
</dbReference>
<dbReference type="SMART" id="SM00240">
    <property type="entry name" value="FHA"/>
    <property type="match status" value="1"/>
</dbReference>
<dbReference type="Gene3D" id="1.10.510.10">
    <property type="entry name" value="Transferase(Phosphotransferase) domain 1"/>
    <property type="match status" value="1"/>
</dbReference>
<dbReference type="STRING" id="45351.A7RVB0"/>
<name>A7RVB0_NEMVE</name>
<proteinExistence type="predicted"/>
<keyword evidence="1 3" id="KW-0547">Nucleotide-binding</keyword>
<dbReference type="GO" id="GO:0005737">
    <property type="term" value="C:cytoplasm"/>
    <property type="evidence" value="ECO:0000318"/>
    <property type="project" value="GO_Central"/>
</dbReference>
<keyword evidence="2 3" id="KW-0067">ATP-binding</keyword>
<dbReference type="GO" id="GO:0005516">
    <property type="term" value="F:calmodulin binding"/>
    <property type="evidence" value="ECO:0000318"/>
    <property type="project" value="GO_Central"/>
</dbReference>
<dbReference type="InterPro" id="IPR011009">
    <property type="entry name" value="Kinase-like_dom_sf"/>
</dbReference>
<dbReference type="eggNOG" id="KOG0615">
    <property type="taxonomic scope" value="Eukaryota"/>
</dbReference>
<organism evidence="7 8">
    <name type="scientific">Nematostella vectensis</name>
    <name type="common">Starlet sea anemone</name>
    <dbReference type="NCBI Taxonomy" id="45351"/>
    <lineage>
        <taxon>Eukaryota</taxon>
        <taxon>Metazoa</taxon>
        <taxon>Cnidaria</taxon>
        <taxon>Anthozoa</taxon>
        <taxon>Hexacorallia</taxon>
        <taxon>Actiniaria</taxon>
        <taxon>Edwardsiidae</taxon>
        <taxon>Nematostella</taxon>
    </lineage>
</organism>